<reference evidence="1" key="1">
    <citation type="journal article" date="2016" name="Nat. Genet.">
        <title>The genome sequences of Arachis duranensis and Arachis ipaensis, the diploid ancestors of cultivated peanut.</title>
        <authorList>
            <person name="Bertioli D.J."/>
            <person name="Cannon S.B."/>
            <person name="Froenicke L."/>
            <person name="Huang G."/>
            <person name="Farmer A.D."/>
            <person name="Cannon E.K."/>
            <person name="Liu X."/>
            <person name="Gao D."/>
            <person name="Clevenger J."/>
            <person name="Dash S."/>
            <person name="Ren L."/>
            <person name="Moretzsohn M.C."/>
            <person name="Shirasawa K."/>
            <person name="Huang W."/>
            <person name="Vidigal B."/>
            <person name="Abernathy B."/>
            <person name="Chu Y."/>
            <person name="Niederhuth C.E."/>
            <person name="Umale P."/>
            <person name="Araujo A.C."/>
            <person name="Kozik A."/>
            <person name="Kim K.D."/>
            <person name="Burow M.D."/>
            <person name="Varshney R.K."/>
            <person name="Wang X."/>
            <person name="Zhang X."/>
            <person name="Barkley N."/>
            <person name="Guimaraes P.M."/>
            <person name="Isobe S."/>
            <person name="Guo B."/>
            <person name="Liao B."/>
            <person name="Stalker H.T."/>
            <person name="Schmitz R.J."/>
            <person name="Scheffler B.E."/>
            <person name="Leal-Bertioli S.C."/>
            <person name="Xun X."/>
            <person name="Jackson S.A."/>
            <person name="Michelmore R."/>
            <person name="Ozias-Akins P."/>
        </authorList>
    </citation>
    <scope>NUCLEOTIDE SEQUENCE [LARGE SCALE GENOMIC DNA]</scope>
    <source>
        <strain evidence="1">cv. V14167</strain>
    </source>
</reference>
<reference evidence="2" key="2">
    <citation type="submission" date="2025-08" db="UniProtKB">
        <authorList>
            <consortium name="RefSeq"/>
        </authorList>
    </citation>
    <scope>IDENTIFICATION</scope>
    <source>
        <tissue evidence="2">Whole plant</tissue>
    </source>
</reference>
<evidence type="ECO:0000313" key="1">
    <source>
        <dbReference type="Proteomes" id="UP000515211"/>
    </source>
</evidence>
<evidence type="ECO:0000313" key="2">
    <source>
        <dbReference type="RefSeq" id="XP_052117011.1"/>
    </source>
</evidence>
<dbReference type="GeneID" id="127746764"/>
<dbReference type="RefSeq" id="XP_052117011.1">
    <property type="nucleotide sequence ID" value="XM_052261051.1"/>
</dbReference>
<dbReference type="Proteomes" id="UP000515211">
    <property type="component" value="Chromosome 4"/>
</dbReference>
<proteinExistence type="predicted"/>
<sequence length="170" mass="20241">MQRERDLQSWRIIYATAKSKGFNFKFKFAINNLTNPNFTPTTWTLSFLLKIRKFTFRINSKQQQQQPHAITLRRNVGRFIRAKIEKIRHKFQVRFKKKNRSTIVSANREESRRPYPKDLTHIGFGVVGFLESLAQSISRRKGLKVIKMVAFLLFNKLRTSWSYGFSQEYC</sequence>
<keyword evidence="1" id="KW-1185">Reference proteome</keyword>
<name>A0A9C6TI63_ARADU</name>
<protein>
    <submittedName>
        <fullName evidence="2">Uncharacterized protein LOC127746764 isoform X2</fullName>
    </submittedName>
</protein>
<organism evidence="1 2">
    <name type="scientific">Arachis duranensis</name>
    <name type="common">Wild peanut</name>
    <dbReference type="NCBI Taxonomy" id="130453"/>
    <lineage>
        <taxon>Eukaryota</taxon>
        <taxon>Viridiplantae</taxon>
        <taxon>Streptophyta</taxon>
        <taxon>Embryophyta</taxon>
        <taxon>Tracheophyta</taxon>
        <taxon>Spermatophyta</taxon>
        <taxon>Magnoliopsida</taxon>
        <taxon>eudicotyledons</taxon>
        <taxon>Gunneridae</taxon>
        <taxon>Pentapetalae</taxon>
        <taxon>rosids</taxon>
        <taxon>fabids</taxon>
        <taxon>Fabales</taxon>
        <taxon>Fabaceae</taxon>
        <taxon>Papilionoideae</taxon>
        <taxon>50 kb inversion clade</taxon>
        <taxon>dalbergioids sensu lato</taxon>
        <taxon>Dalbergieae</taxon>
        <taxon>Pterocarpus clade</taxon>
        <taxon>Arachis</taxon>
    </lineage>
</organism>
<dbReference type="AlphaFoldDB" id="A0A9C6TI63"/>
<accession>A0A9C6TI63</accession>
<gene>
    <name evidence="2" type="primary">LOC127746764</name>
</gene>